<dbReference type="RefSeq" id="WP_013898143.1">
    <property type="nucleotide sequence ID" value="NC_015676.1"/>
</dbReference>
<dbReference type="Proteomes" id="UP000006622">
    <property type="component" value="Chromosome"/>
</dbReference>
<organism evidence="2 3">
    <name type="scientific">Methanosalsum zhilinae (strain DSM 4017 / NBRC 107636 / OCM 62 / WeN5)</name>
    <name type="common">Methanohalophilus zhilinae</name>
    <dbReference type="NCBI Taxonomy" id="679901"/>
    <lineage>
        <taxon>Archaea</taxon>
        <taxon>Methanobacteriati</taxon>
        <taxon>Methanobacteriota</taxon>
        <taxon>Stenosarchaea group</taxon>
        <taxon>Methanomicrobia</taxon>
        <taxon>Methanosarcinales</taxon>
        <taxon>Methanosarcinaceae</taxon>
        <taxon>Methanosalsum</taxon>
    </lineage>
</organism>
<dbReference type="KEGG" id="mzh:Mzhil_0842"/>
<dbReference type="GeneID" id="10822463"/>
<name>F7XLH8_METZD</name>
<dbReference type="OrthoDB" id="69587at2157"/>
<evidence type="ECO:0000313" key="2">
    <source>
        <dbReference type="EMBL" id="AEH60704.1"/>
    </source>
</evidence>
<evidence type="ECO:0008006" key="4">
    <source>
        <dbReference type="Google" id="ProtNLM"/>
    </source>
</evidence>
<dbReference type="Pfam" id="PF08617">
    <property type="entry name" value="CGI-121"/>
    <property type="match status" value="1"/>
</dbReference>
<gene>
    <name evidence="2" type="ordered locus">Mzhil_0842</name>
</gene>
<sequence length="169" mass="18778">MNVMILTGITYIKKVSEFLNQLNQIASCNNVLVQAMNADKIAGQEHIMFAIEKALSSIEKGSNLANDPGIEIMRYASGKRQIDEAFSMGVRKGENMLALVVMGDENDVRESVTELKEIITEKPLLKCSSSKINILMAQFNITEEEIDAVGKEKIPDLVIERVALVDYLK</sequence>
<protein>
    <recommendedName>
        <fullName evidence="4">KEOPS complex Cgi121-like subunit</fullName>
    </recommendedName>
</protein>
<dbReference type="InterPro" id="IPR016799">
    <property type="entry name" value="UCP022062"/>
</dbReference>
<dbReference type="Gene3D" id="3.30.2380.10">
    <property type="entry name" value="CGI121/TPRKB"/>
    <property type="match status" value="1"/>
</dbReference>
<dbReference type="NCBIfam" id="NF011465">
    <property type="entry name" value="PRK14886.1-1"/>
    <property type="match status" value="1"/>
</dbReference>
<proteinExistence type="inferred from homology"/>
<dbReference type="EMBL" id="CP002101">
    <property type="protein sequence ID" value="AEH60704.1"/>
    <property type="molecule type" value="Genomic_DNA"/>
</dbReference>
<evidence type="ECO:0000256" key="1">
    <source>
        <dbReference type="ARBA" id="ARBA00005546"/>
    </source>
</evidence>
<keyword evidence="3" id="KW-1185">Reference proteome</keyword>
<dbReference type="STRING" id="679901.Mzhil_0842"/>
<comment type="similarity">
    <text evidence="1">Belongs to the CGI121/TPRKB family.</text>
</comment>
<dbReference type="InterPro" id="IPR013926">
    <property type="entry name" value="CGI121/TPRKB"/>
</dbReference>
<reference evidence="2" key="1">
    <citation type="submission" date="2010-07" db="EMBL/GenBank/DDBJ databases">
        <title>The complete genome of Methanosalsum zhilinae DSM 4017.</title>
        <authorList>
            <consortium name="US DOE Joint Genome Institute (JGI-PGF)"/>
            <person name="Lucas S."/>
            <person name="Copeland A."/>
            <person name="Lapidus A."/>
            <person name="Glavina del Rio T."/>
            <person name="Dalin E."/>
            <person name="Tice H."/>
            <person name="Bruce D."/>
            <person name="Goodwin L."/>
            <person name="Pitluck S."/>
            <person name="Kyrpides N."/>
            <person name="Mavromatis K."/>
            <person name="Ovchinnikova G."/>
            <person name="Daligault H."/>
            <person name="Detter J.C."/>
            <person name="Han C."/>
            <person name="Tapia R."/>
            <person name="Larimer F."/>
            <person name="Land M."/>
            <person name="Hauser L."/>
            <person name="Markowitz V."/>
            <person name="Cheng J.-F."/>
            <person name="Hugenholtz P."/>
            <person name="Woyke T."/>
            <person name="Wu D."/>
            <person name="Spring S."/>
            <person name="Schueler E."/>
            <person name="Brambilla E."/>
            <person name="Klenk H.-P."/>
            <person name="Eisen J.A."/>
        </authorList>
    </citation>
    <scope>NUCLEOTIDE SEQUENCE</scope>
    <source>
        <strain evidence="2">DSM 4017</strain>
    </source>
</reference>
<evidence type="ECO:0000313" key="3">
    <source>
        <dbReference type="Proteomes" id="UP000006622"/>
    </source>
</evidence>
<accession>F7XLH8</accession>
<dbReference type="HOGENOM" id="CLU_103619_0_0_2"/>
<dbReference type="PIRSF" id="PIRSF022062">
    <property type="entry name" value="UCP022062"/>
    <property type="match status" value="1"/>
</dbReference>
<dbReference type="InterPro" id="IPR036504">
    <property type="entry name" value="CGI121/TPRKB_sf"/>
</dbReference>
<dbReference type="SUPFAM" id="SSF143870">
    <property type="entry name" value="PF0523-like"/>
    <property type="match status" value="1"/>
</dbReference>
<dbReference type="AlphaFoldDB" id="F7XLH8"/>